<dbReference type="Gene3D" id="3.40.30.10">
    <property type="entry name" value="Glutaredoxin"/>
    <property type="match status" value="1"/>
</dbReference>
<dbReference type="EC" id="1.11.1.24" evidence="3"/>
<name>A0A5C1Y496_9MICO</name>
<evidence type="ECO:0000256" key="8">
    <source>
        <dbReference type="ARBA" id="ARBA00023284"/>
    </source>
</evidence>
<dbReference type="GO" id="GO:0034599">
    <property type="term" value="P:cellular response to oxidative stress"/>
    <property type="evidence" value="ECO:0007669"/>
    <property type="project" value="TreeGrafter"/>
</dbReference>
<keyword evidence="7" id="KW-1015">Disulfide bond</keyword>
<comment type="subunit">
    <text evidence="2">Monomer.</text>
</comment>
<keyword evidence="4" id="KW-0575">Peroxidase</keyword>
<evidence type="ECO:0000256" key="13">
    <source>
        <dbReference type="PIRSR" id="PIRSR000239-1"/>
    </source>
</evidence>
<dbReference type="PIRSF" id="PIRSF000239">
    <property type="entry name" value="AHPC"/>
    <property type="match status" value="1"/>
</dbReference>
<proteinExistence type="inferred from homology"/>
<dbReference type="RefSeq" id="WP_149324005.1">
    <property type="nucleotide sequence ID" value="NZ_CP043504.1"/>
</dbReference>
<dbReference type="GO" id="GO:0008379">
    <property type="term" value="F:thioredoxin peroxidase activity"/>
    <property type="evidence" value="ECO:0007669"/>
    <property type="project" value="TreeGrafter"/>
</dbReference>
<evidence type="ECO:0000256" key="7">
    <source>
        <dbReference type="ARBA" id="ARBA00023157"/>
    </source>
</evidence>
<evidence type="ECO:0000256" key="2">
    <source>
        <dbReference type="ARBA" id="ARBA00011245"/>
    </source>
</evidence>
<comment type="similarity">
    <text evidence="10">Belongs to the peroxiredoxin family. BCP/PrxQ subfamily.</text>
</comment>
<dbReference type="KEGG" id="lyk:FLP23_00125"/>
<dbReference type="GO" id="GO:0005737">
    <property type="term" value="C:cytoplasm"/>
    <property type="evidence" value="ECO:0007669"/>
    <property type="project" value="TreeGrafter"/>
</dbReference>
<keyword evidence="5" id="KW-0049">Antioxidant</keyword>
<evidence type="ECO:0000256" key="10">
    <source>
        <dbReference type="ARBA" id="ARBA00038489"/>
    </source>
</evidence>
<feature type="active site" description="Cysteine sulfenic acid (-SOH) intermediate; for peroxidase activity" evidence="13">
    <location>
        <position position="55"/>
    </location>
</feature>
<dbReference type="InterPro" id="IPR050924">
    <property type="entry name" value="Peroxiredoxin_BCP/PrxQ"/>
</dbReference>
<evidence type="ECO:0000259" key="14">
    <source>
        <dbReference type="PROSITE" id="PS51352"/>
    </source>
</evidence>
<dbReference type="FunFam" id="3.40.30.10:FF:000007">
    <property type="entry name" value="Thioredoxin-dependent thiol peroxidase"/>
    <property type="match status" value="1"/>
</dbReference>
<protein>
    <recommendedName>
        <fullName evidence="3">thioredoxin-dependent peroxiredoxin</fullName>
        <ecNumber evidence="3">1.11.1.24</ecNumber>
    </recommendedName>
    <alternativeName>
        <fullName evidence="11">Bacterioferritin comigratory protein</fullName>
    </alternativeName>
    <alternativeName>
        <fullName evidence="9">Thioredoxin peroxidase</fullName>
    </alternativeName>
</protein>
<dbReference type="PANTHER" id="PTHR42801">
    <property type="entry name" value="THIOREDOXIN-DEPENDENT PEROXIDE REDUCTASE"/>
    <property type="match status" value="1"/>
</dbReference>
<accession>A0A5C1Y496</accession>
<dbReference type="PROSITE" id="PS51352">
    <property type="entry name" value="THIOREDOXIN_2"/>
    <property type="match status" value="1"/>
</dbReference>
<evidence type="ECO:0000256" key="9">
    <source>
        <dbReference type="ARBA" id="ARBA00032824"/>
    </source>
</evidence>
<dbReference type="AlphaFoldDB" id="A0A5C1Y496"/>
<sequence length="165" mass="18254">MTSSAPSPAPVRLEAGAIAPDFTLLDQHGEPFTLSQSRGRKTILYFYGEAGTPACTGQACDFRDRLDAFTSEGYEVVGVSRDELPAIAKMAREEQLTFPLLSDADRHVHELYGTYGEKLLYGRTVHGVIRATFVLDEDGRITLPLYNIKATGHVAMLRKRLRLPL</sequence>
<gene>
    <name evidence="15" type="ORF">FLP23_00125</name>
</gene>
<organism evidence="15 16">
    <name type="scientific">Protaetiibacter larvae</name>
    <dbReference type="NCBI Taxonomy" id="2592654"/>
    <lineage>
        <taxon>Bacteria</taxon>
        <taxon>Bacillati</taxon>
        <taxon>Actinomycetota</taxon>
        <taxon>Actinomycetes</taxon>
        <taxon>Micrococcales</taxon>
        <taxon>Microbacteriaceae</taxon>
        <taxon>Protaetiibacter</taxon>
    </lineage>
</organism>
<dbReference type="GO" id="GO:0045454">
    <property type="term" value="P:cell redox homeostasis"/>
    <property type="evidence" value="ECO:0007669"/>
    <property type="project" value="TreeGrafter"/>
</dbReference>
<evidence type="ECO:0000256" key="4">
    <source>
        <dbReference type="ARBA" id="ARBA00022559"/>
    </source>
</evidence>
<comment type="function">
    <text evidence="1">Thiol-specific peroxidase that catalyzes the reduction of hydrogen peroxide and organic hydroperoxides to water and alcohols, respectively. Plays a role in cell protection against oxidative stress by detoxifying peroxides and as sensor of hydrogen peroxide-mediated signaling events.</text>
</comment>
<keyword evidence="8" id="KW-0676">Redox-active center</keyword>
<evidence type="ECO:0000256" key="5">
    <source>
        <dbReference type="ARBA" id="ARBA00022862"/>
    </source>
</evidence>
<dbReference type="InterPro" id="IPR013766">
    <property type="entry name" value="Thioredoxin_domain"/>
</dbReference>
<keyword evidence="6" id="KW-0560">Oxidoreductase</keyword>
<dbReference type="InterPro" id="IPR036249">
    <property type="entry name" value="Thioredoxin-like_sf"/>
</dbReference>
<evidence type="ECO:0000313" key="16">
    <source>
        <dbReference type="Proteomes" id="UP000322159"/>
    </source>
</evidence>
<feature type="domain" description="Thioredoxin" evidence="14">
    <location>
        <begin position="13"/>
        <end position="165"/>
    </location>
</feature>
<evidence type="ECO:0000256" key="6">
    <source>
        <dbReference type="ARBA" id="ARBA00023002"/>
    </source>
</evidence>
<dbReference type="InterPro" id="IPR000866">
    <property type="entry name" value="AhpC/TSA"/>
</dbReference>
<dbReference type="Proteomes" id="UP000322159">
    <property type="component" value="Chromosome"/>
</dbReference>
<evidence type="ECO:0000313" key="15">
    <source>
        <dbReference type="EMBL" id="QEO08571.1"/>
    </source>
</evidence>
<comment type="catalytic activity">
    <reaction evidence="12">
        <text>a hydroperoxide + [thioredoxin]-dithiol = an alcohol + [thioredoxin]-disulfide + H2O</text>
        <dbReference type="Rhea" id="RHEA:62620"/>
        <dbReference type="Rhea" id="RHEA-COMP:10698"/>
        <dbReference type="Rhea" id="RHEA-COMP:10700"/>
        <dbReference type="ChEBI" id="CHEBI:15377"/>
        <dbReference type="ChEBI" id="CHEBI:29950"/>
        <dbReference type="ChEBI" id="CHEBI:30879"/>
        <dbReference type="ChEBI" id="CHEBI:35924"/>
        <dbReference type="ChEBI" id="CHEBI:50058"/>
        <dbReference type="EC" id="1.11.1.24"/>
    </reaction>
</comment>
<reference evidence="15 16" key="1">
    <citation type="submission" date="2019-09" db="EMBL/GenBank/DDBJ databases">
        <title>Genome sequencing of strain KACC 19322.</title>
        <authorList>
            <person name="Heo J."/>
            <person name="Kim S.-J."/>
            <person name="Kim J.-S."/>
            <person name="Hong S.-B."/>
            <person name="Kwon S.-W."/>
        </authorList>
    </citation>
    <scope>NUCLEOTIDE SEQUENCE [LARGE SCALE GENOMIC DNA]</scope>
    <source>
        <strain evidence="15 16">KACC 19322</strain>
    </source>
</reference>
<dbReference type="SUPFAM" id="SSF52833">
    <property type="entry name" value="Thioredoxin-like"/>
    <property type="match status" value="1"/>
</dbReference>
<dbReference type="InterPro" id="IPR024706">
    <property type="entry name" value="Peroxiredoxin_AhpC-typ"/>
</dbReference>
<evidence type="ECO:0000256" key="11">
    <source>
        <dbReference type="ARBA" id="ARBA00041373"/>
    </source>
</evidence>
<evidence type="ECO:0000256" key="1">
    <source>
        <dbReference type="ARBA" id="ARBA00003330"/>
    </source>
</evidence>
<evidence type="ECO:0000256" key="12">
    <source>
        <dbReference type="ARBA" id="ARBA00049091"/>
    </source>
</evidence>
<evidence type="ECO:0000256" key="3">
    <source>
        <dbReference type="ARBA" id="ARBA00013017"/>
    </source>
</evidence>
<dbReference type="Pfam" id="PF00578">
    <property type="entry name" value="AhpC-TSA"/>
    <property type="match status" value="1"/>
</dbReference>
<dbReference type="PANTHER" id="PTHR42801:SF4">
    <property type="entry name" value="AHPC_TSA FAMILY PROTEIN"/>
    <property type="match status" value="1"/>
</dbReference>
<dbReference type="OrthoDB" id="9812811at2"/>
<keyword evidence="16" id="KW-1185">Reference proteome</keyword>
<dbReference type="CDD" id="cd03017">
    <property type="entry name" value="PRX_BCP"/>
    <property type="match status" value="1"/>
</dbReference>
<dbReference type="EMBL" id="CP043504">
    <property type="protein sequence ID" value="QEO08571.1"/>
    <property type="molecule type" value="Genomic_DNA"/>
</dbReference>